<dbReference type="SUPFAM" id="SSF50156">
    <property type="entry name" value="PDZ domain-like"/>
    <property type="match status" value="1"/>
</dbReference>
<feature type="transmembrane region" description="Helical" evidence="5">
    <location>
        <begin position="295"/>
        <end position="316"/>
    </location>
</feature>
<dbReference type="GO" id="GO:0012505">
    <property type="term" value="C:endomembrane system"/>
    <property type="evidence" value="ECO:0007669"/>
    <property type="project" value="UniProtKB-SubCell"/>
</dbReference>
<name>A0A7J9RR08_SULOH</name>
<evidence type="ECO:0000256" key="1">
    <source>
        <dbReference type="ARBA" id="ARBA00004127"/>
    </source>
</evidence>
<gene>
    <name evidence="7" type="ORF">HNQ62_001159</name>
</gene>
<proteinExistence type="predicted"/>
<feature type="domain" description="Peptidase M50" evidence="6">
    <location>
        <begin position="115"/>
        <end position="343"/>
    </location>
</feature>
<evidence type="ECO:0000256" key="5">
    <source>
        <dbReference type="SAM" id="Phobius"/>
    </source>
</evidence>
<evidence type="ECO:0000259" key="6">
    <source>
        <dbReference type="Pfam" id="PF02163"/>
    </source>
</evidence>
<feature type="transmembrane region" description="Helical" evidence="5">
    <location>
        <begin position="103"/>
        <end position="126"/>
    </location>
</feature>
<evidence type="ECO:0000256" key="3">
    <source>
        <dbReference type="ARBA" id="ARBA00022989"/>
    </source>
</evidence>
<feature type="transmembrane region" description="Helical" evidence="5">
    <location>
        <begin position="336"/>
        <end position="356"/>
    </location>
</feature>
<dbReference type="EMBL" id="JACHFY010000004">
    <property type="protein sequence ID" value="MBB5253398.1"/>
    <property type="molecule type" value="Genomic_DNA"/>
</dbReference>
<comment type="caution">
    <text evidence="7">The sequence shown here is derived from an EMBL/GenBank/DDBJ whole genome shotgun (WGS) entry which is preliminary data.</text>
</comment>
<keyword evidence="2 5" id="KW-0812">Transmembrane</keyword>
<keyword evidence="4 5" id="KW-0472">Membrane</keyword>
<dbReference type="PANTHER" id="PTHR13325">
    <property type="entry name" value="PROTEASE M50 MEMBRANE-BOUND TRANSCRIPTION FACTOR SITE 2 PROTEASE"/>
    <property type="match status" value="1"/>
</dbReference>
<keyword evidence="7" id="KW-0378">Hydrolase</keyword>
<dbReference type="InterPro" id="IPR008915">
    <property type="entry name" value="Peptidase_M50"/>
</dbReference>
<dbReference type="GO" id="GO:0004222">
    <property type="term" value="F:metalloendopeptidase activity"/>
    <property type="evidence" value="ECO:0007669"/>
    <property type="project" value="InterPro"/>
</dbReference>
<organism evidence="7 8">
    <name type="scientific">Sulfurisphaera ohwakuensis</name>
    <dbReference type="NCBI Taxonomy" id="69656"/>
    <lineage>
        <taxon>Archaea</taxon>
        <taxon>Thermoproteota</taxon>
        <taxon>Thermoprotei</taxon>
        <taxon>Sulfolobales</taxon>
        <taxon>Sulfolobaceae</taxon>
        <taxon>Sulfurisphaera</taxon>
    </lineage>
</organism>
<keyword evidence="3 5" id="KW-1133">Transmembrane helix</keyword>
<evidence type="ECO:0000256" key="2">
    <source>
        <dbReference type="ARBA" id="ARBA00022692"/>
    </source>
</evidence>
<keyword evidence="7" id="KW-0645">Protease</keyword>
<feature type="transmembrane region" description="Helical" evidence="5">
    <location>
        <begin position="63"/>
        <end position="83"/>
    </location>
</feature>
<dbReference type="GO" id="GO:0005737">
    <property type="term" value="C:cytoplasm"/>
    <property type="evidence" value="ECO:0007669"/>
    <property type="project" value="TreeGrafter"/>
</dbReference>
<sequence length="360" mass="39984">MNTAEVFGISLIVFWGLMYLLRKKLEGKGFQIYPFLLLWRKNTRSEWFPKIARSNWYKVFEKIGVGLGVISLISGIALIFYVISEFISPKAPQSAQLRLEPVIPGVTIGINQLPYILLAIGISVTLHELAHAVSATSNNVKVRSGGFLFLIFFPGAFVEPDEEEYNSSNYSVRLKILSAGLAVNLILAAMFFPLAIYLPPMLSQGLQIVGELKNYPAYNSSIPVNSIILGIDGHSIHTSTQLEIYLHRGGIQTLTLLFPNGSIGNVSVNISDPQHLLGVYLTYYFPPFIYSLLDFIIWMFTINFSLALFNGAPLIITDGGKVFNELLKKLGVNEKTSYLIQGIITMLFISAILLSINPLQ</sequence>
<dbReference type="OrthoDB" id="15212at2157"/>
<dbReference type="Pfam" id="PF02163">
    <property type="entry name" value="Peptidase_M50"/>
    <property type="match status" value="1"/>
</dbReference>
<dbReference type="GO" id="GO:0031293">
    <property type="term" value="P:membrane protein intracellular domain proteolysis"/>
    <property type="evidence" value="ECO:0007669"/>
    <property type="project" value="TreeGrafter"/>
</dbReference>
<evidence type="ECO:0000256" key="4">
    <source>
        <dbReference type="ARBA" id="ARBA00023136"/>
    </source>
</evidence>
<dbReference type="RefSeq" id="WP_184650980.1">
    <property type="nucleotide sequence ID" value="NZ_CP045484.1"/>
</dbReference>
<comment type="subcellular location">
    <subcellularLocation>
        <location evidence="1">Endomembrane system</location>
        <topology evidence="1">Multi-pass membrane protein</topology>
    </subcellularLocation>
</comment>
<dbReference type="GeneID" id="42801860"/>
<feature type="transmembrane region" description="Helical" evidence="5">
    <location>
        <begin position="6"/>
        <end position="21"/>
    </location>
</feature>
<dbReference type="Proteomes" id="UP000582213">
    <property type="component" value="Unassembled WGS sequence"/>
</dbReference>
<reference evidence="7 8" key="1">
    <citation type="submission" date="2020-08" db="EMBL/GenBank/DDBJ databases">
        <title>Genomic Encyclopedia of Type Strains, Phase IV (KMG-IV): sequencing the most valuable type-strain genomes for metagenomic binning, comparative biology and taxonomic classification.</title>
        <authorList>
            <person name="Goeker M."/>
        </authorList>
    </citation>
    <scope>NUCLEOTIDE SEQUENCE [LARGE SCALE GENOMIC DNA]</scope>
    <source>
        <strain evidence="7 8">DSM 12421</strain>
    </source>
</reference>
<dbReference type="CDD" id="cd06159">
    <property type="entry name" value="S2P-M50_PDZ_Arch"/>
    <property type="match status" value="1"/>
</dbReference>
<dbReference type="GO" id="GO:0016020">
    <property type="term" value="C:membrane"/>
    <property type="evidence" value="ECO:0007669"/>
    <property type="project" value="InterPro"/>
</dbReference>
<dbReference type="PRINTS" id="PR01000">
    <property type="entry name" value="SREBPS2PTASE"/>
</dbReference>
<dbReference type="PANTHER" id="PTHR13325:SF3">
    <property type="entry name" value="MEMBRANE-BOUND TRANSCRIPTION FACTOR SITE-2 PROTEASE"/>
    <property type="match status" value="1"/>
</dbReference>
<protein>
    <submittedName>
        <fullName evidence="7">Membrane-associated protease RseP (Regulator of RpoE activity)</fullName>
    </submittedName>
</protein>
<accession>A0A7J9RR08</accession>
<feature type="transmembrane region" description="Helical" evidence="5">
    <location>
        <begin position="177"/>
        <end position="198"/>
    </location>
</feature>
<evidence type="ECO:0000313" key="7">
    <source>
        <dbReference type="EMBL" id="MBB5253398.1"/>
    </source>
</evidence>
<dbReference type="InterPro" id="IPR036034">
    <property type="entry name" value="PDZ_sf"/>
</dbReference>
<evidence type="ECO:0000313" key="8">
    <source>
        <dbReference type="Proteomes" id="UP000582213"/>
    </source>
</evidence>
<dbReference type="AlphaFoldDB" id="A0A7J9RR08"/>
<dbReference type="InterPro" id="IPR001193">
    <property type="entry name" value="MBTPS2"/>
</dbReference>